<proteinExistence type="predicted"/>
<dbReference type="InterPro" id="IPR012902">
    <property type="entry name" value="N_methyl_site"/>
</dbReference>
<protein>
    <submittedName>
        <fullName evidence="2">Prepilin-type N-terminal cleavage/methylation domain-containing protein</fullName>
    </submittedName>
</protein>
<accession>A0AA35V5D5</accession>
<gene>
    <name evidence="2" type="ORF">LMG32879_000901</name>
</gene>
<dbReference type="Pfam" id="PF07963">
    <property type="entry name" value="N_methyl"/>
    <property type="match status" value="1"/>
</dbReference>
<dbReference type="RefSeq" id="WP_289841870.1">
    <property type="nucleotide sequence ID" value="NZ_CATKSH010000004.1"/>
</dbReference>
<keyword evidence="1" id="KW-1133">Transmembrane helix</keyword>
<organism evidence="2 3">
    <name type="scientific">Brytella acorum</name>
    <dbReference type="NCBI Taxonomy" id="2959299"/>
    <lineage>
        <taxon>Bacteria</taxon>
        <taxon>Pseudomonadati</taxon>
        <taxon>Pseudomonadota</taxon>
        <taxon>Alphaproteobacteria</taxon>
        <taxon>Acetobacterales</taxon>
        <taxon>Acetobacteraceae</taxon>
        <taxon>Brytella</taxon>
    </lineage>
</organism>
<dbReference type="AlphaFoldDB" id="A0AA35V5D5"/>
<evidence type="ECO:0000313" key="3">
    <source>
        <dbReference type="Proteomes" id="UP001176960"/>
    </source>
</evidence>
<dbReference type="NCBIfam" id="TIGR02532">
    <property type="entry name" value="IV_pilin_GFxxxE"/>
    <property type="match status" value="1"/>
</dbReference>
<name>A0AA35V5D5_9PROT</name>
<reference evidence="2" key="1">
    <citation type="submission" date="2023-03" db="EMBL/GenBank/DDBJ databases">
        <authorList>
            <person name="Cleenwerck I."/>
        </authorList>
    </citation>
    <scope>NUCLEOTIDE SEQUENCE</scope>
    <source>
        <strain evidence="2">LMG 32879</strain>
    </source>
</reference>
<dbReference type="Proteomes" id="UP001176960">
    <property type="component" value="Unassembled WGS sequence"/>
</dbReference>
<feature type="transmembrane region" description="Helical" evidence="1">
    <location>
        <begin position="12"/>
        <end position="30"/>
    </location>
</feature>
<comment type="caution">
    <text evidence="2">The sequence shown here is derived from an EMBL/GenBank/DDBJ whole genome shotgun (WGS) entry which is preliminary data.</text>
</comment>
<sequence length="148" mass="15817">MTGRRAEDGFSLLEILVVLAILGLALALLAHGRAWRSDTTDLRGALGTVARIARAARESAVVTQRPVRLGIDPAHHVVSAEGPDSVRESLPRCVTLASDGESDTTREVRFLAGPDGLFSRQVLSLTCGAHRGSVRFDPITGRVSIDEH</sequence>
<evidence type="ECO:0000256" key="1">
    <source>
        <dbReference type="SAM" id="Phobius"/>
    </source>
</evidence>
<dbReference type="EMBL" id="CATKSH010000004">
    <property type="protein sequence ID" value="CAI9120072.1"/>
    <property type="molecule type" value="Genomic_DNA"/>
</dbReference>
<keyword evidence="3" id="KW-1185">Reference proteome</keyword>
<evidence type="ECO:0000313" key="2">
    <source>
        <dbReference type="EMBL" id="CAI9120072.1"/>
    </source>
</evidence>
<dbReference type="SUPFAM" id="SSF54523">
    <property type="entry name" value="Pili subunits"/>
    <property type="match status" value="1"/>
</dbReference>
<keyword evidence="1" id="KW-0812">Transmembrane</keyword>
<dbReference type="InterPro" id="IPR045584">
    <property type="entry name" value="Pilin-like"/>
</dbReference>
<keyword evidence="1" id="KW-0472">Membrane</keyword>